<organism evidence="3 4">
    <name type="scientific">Heligmosomoides polygyrus</name>
    <name type="common">Parasitic roundworm</name>
    <dbReference type="NCBI Taxonomy" id="6339"/>
    <lineage>
        <taxon>Eukaryota</taxon>
        <taxon>Metazoa</taxon>
        <taxon>Ecdysozoa</taxon>
        <taxon>Nematoda</taxon>
        <taxon>Chromadorea</taxon>
        <taxon>Rhabditida</taxon>
        <taxon>Rhabditina</taxon>
        <taxon>Rhabditomorpha</taxon>
        <taxon>Strongyloidea</taxon>
        <taxon>Heligmosomidae</taxon>
        <taxon>Heligmosomoides</taxon>
    </lineage>
</organism>
<dbReference type="Proteomes" id="UP000050761">
    <property type="component" value="Unassembled WGS sequence"/>
</dbReference>
<feature type="transmembrane region" description="Helical" evidence="1">
    <location>
        <begin position="15"/>
        <end position="35"/>
    </location>
</feature>
<evidence type="ECO:0000313" key="3">
    <source>
        <dbReference type="Proteomes" id="UP000050761"/>
    </source>
</evidence>
<dbReference type="AlphaFoldDB" id="A0A183FIR5"/>
<reference evidence="2 3" key="1">
    <citation type="submission" date="2018-11" db="EMBL/GenBank/DDBJ databases">
        <authorList>
            <consortium name="Pathogen Informatics"/>
        </authorList>
    </citation>
    <scope>NUCLEOTIDE SEQUENCE [LARGE SCALE GENOMIC DNA]</scope>
</reference>
<evidence type="ECO:0000313" key="2">
    <source>
        <dbReference type="EMBL" id="VDO69777.1"/>
    </source>
</evidence>
<sequence length="116" mass="12749">MSHADDIHDEEHSGWIALVLVPTTLTTMTICGAFVERSAAESSVQRRGFSVTHPLTITHSRWSARGVASSDWIECVISIMLRRRRSAVQFRGVRCGFDLDLHSGSSSLAIALCACF</sequence>
<proteinExistence type="predicted"/>
<reference evidence="4" key="2">
    <citation type="submission" date="2019-09" db="UniProtKB">
        <authorList>
            <consortium name="WormBaseParasite"/>
        </authorList>
    </citation>
    <scope>IDENTIFICATION</scope>
</reference>
<keyword evidence="1" id="KW-1133">Transmembrane helix</keyword>
<name>A0A183FIR5_HELPZ</name>
<keyword evidence="1" id="KW-0472">Membrane</keyword>
<accession>A0A3P7YAM5</accession>
<accession>A0A183FIR5</accession>
<dbReference type="EMBL" id="UZAH01025746">
    <property type="protein sequence ID" value="VDO69777.1"/>
    <property type="molecule type" value="Genomic_DNA"/>
</dbReference>
<keyword evidence="3" id="KW-1185">Reference proteome</keyword>
<keyword evidence="1" id="KW-0812">Transmembrane</keyword>
<dbReference type="WBParaSite" id="HPBE_0000681501-mRNA-1">
    <property type="protein sequence ID" value="HPBE_0000681501-mRNA-1"/>
    <property type="gene ID" value="HPBE_0000681501"/>
</dbReference>
<evidence type="ECO:0000256" key="1">
    <source>
        <dbReference type="SAM" id="Phobius"/>
    </source>
</evidence>
<gene>
    <name evidence="2" type="ORF">HPBE_LOCUS6816</name>
</gene>
<protein>
    <submittedName>
        <fullName evidence="4">Secreted protein</fullName>
    </submittedName>
</protein>
<evidence type="ECO:0000313" key="4">
    <source>
        <dbReference type="WBParaSite" id="HPBE_0000681501-mRNA-1"/>
    </source>
</evidence>